<keyword evidence="3 5" id="KW-1133">Transmembrane helix</keyword>
<dbReference type="RefSeq" id="WP_146599544.1">
    <property type="nucleotide sequence ID" value="NZ_SJPY01000003.1"/>
</dbReference>
<evidence type="ECO:0000256" key="1">
    <source>
        <dbReference type="ARBA" id="ARBA00004167"/>
    </source>
</evidence>
<comment type="subcellular location">
    <subcellularLocation>
        <location evidence="1">Membrane</location>
        <topology evidence="1">Single-pass membrane protein</topology>
    </subcellularLocation>
</comment>
<sequence length="283" mass="30761">MRWRGRRQSENVEDRRGVGGTAVVGGGIGVLIMALLVGLLGGNPMAVLQQGQQNVAPMQQGAGNELSEGEIEAGEFAKTILADTEDVWTKLFNEAGRRYEPPILVLFSGRVESACGMASAASGPFYCPADKKVYLDTSFFDQLANQLGAPGDFAQAYVIAHEVGHHVQNLLGYTDKVEQVRRTGSKVDANEASVRLELQADFFAGVTMNHTQRDKNVLEPGDIEEGLRAATAIGDDRLQQQSQGYVVPESFTHGTSEQRLRWFRKGLETGDLSQGDTFNTNNL</sequence>
<name>A0A5C6E2B7_9BACT</name>
<evidence type="ECO:0000256" key="3">
    <source>
        <dbReference type="ARBA" id="ARBA00022989"/>
    </source>
</evidence>
<evidence type="ECO:0000256" key="5">
    <source>
        <dbReference type="SAM" id="Phobius"/>
    </source>
</evidence>
<reference evidence="6 7" key="1">
    <citation type="submission" date="2019-02" db="EMBL/GenBank/DDBJ databases">
        <title>Deep-cultivation of Planctomycetes and their phenomic and genomic characterization uncovers novel biology.</title>
        <authorList>
            <person name="Wiegand S."/>
            <person name="Jogler M."/>
            <person name="Boedeker C."/>
            <person name="Pinto D."/>
            <person name="Vollmers J."/>
            <person name="Rivas-Marin E."/>
            <person name="Kohn T."/>
            <person name="Peeters S.H."/>
            <person name="Heuer A."/>
            <person name="Rast P."/>
            <person name="Oberbeckmann S."/>
            <person name="Bunk B."/>
            <person name="Jeske O."/>
            <person name="Meyerdierks A."/>
            <person name="Storesund J.E."/>
            <person name="Kallscheuer N."/>
            <person name="Luecker S."/>
            <person name="Lage O.M."/>
            <person name="Pohl T."/>
            <person name="Merkel B.J."/>
            <person name="Hornburger P."/>
            <person name="Mueller R.-W."/>
            <person name="Bruemmer F."/>
            <person name="Labrenz M."/>
            <person name="Spormann A.M."/>
            <person name="Op Den Camp H."/>
            <person name="Overmann J."/>
            <person name="Amann R."/>
            <person name="Jetten M.S.M."/>
            <person name="Mascher T."/>
            <person name="Medema M.H."/>
            <person name="Devos D.P."/>
            <person name="Kaster A.-K."/>
            <person name="Ovreas L."/>
            <person name="Rohde M."/>
            <person name="Galperin M.Y."/>
            <person name="Jogler C."/>
        </authorList>
    </citation>
    <scope>NUCLEOTIDE SEQUENCE [LARGE SCALE GENOMIC DNA]</scope>
    <source>
        <strain evidence="6 7">Q31b</strain>
    </source>
</reference>
<evidence type="ECO:0000256" key="4">
    <source>
        <dbReference type="ARBA" id="ARBA00023136"/>
    </source>
</evidence>
<dbReference type="PANTHER" id="PTHR30168:SF0">
    <property type="entry name" value="INNER MEMBRANE PROTEIN"/>
    <property type="match status" value="1"/>
</dbReference>
<accession>A0A5C6E2B7</accession>
<dbReference type="Pfam" id="PF04228">
    <property type="entry name" value="Zn_peptidase"/>
    <property type="match status" value="1"/>
</dbReference>
<evidence type="ECO:0000313" key="6">
    <source>
        <dbReference type="EMBL" id="TWU43050.1"/>
    </source>
</evidence>
<comment type="caution">
    <text evidence="6">The sequence shown here is derived from an EMBL/GenBank/DDBJ whole genome shotgun (WGS) entry which is preliminary data.</text>
</comment>
<evidence type="ECO:0000313" key="7">
    <source>
        <dbReference type="Proteomes" id="UP000315471"/>
    </source>
</evidence>
<evidence type="ECO:0000256" key="2">
    <source>
        <dbReference type="ARBA" id="ARBA00022692"/>
    </source>
</evidence>
<dbReference type="AlphaFoldDB" id="A0A5C6E2B7"/>
<keyword evidence="4 5" id="KW-0472">Membrane</keyword>
<proteinExistence type="predicted"/>
<dbReference type="GO" id="GO:0016020">
    <property type="term" value="C:membrane"/>
    <property type="evidence" value="ECO:0007669"/>
    <property type="project" value="UniProtKB-SubCell"/>
</dbReference>
<dbReference type="OrthoDB" id="9774900at2"/>
<dbReference type="InterPro" id="IPR007343">
    <property type="entry name" value="Uncharacterised_pept_Zn_put"/>
</dbReference>
<feature type="transmembrane region" description="Helical" evidence="5">
    <location>
        <begin position="21"/>
        <end position="42"/>
    </location>
</feature>
<keyword evidence="7" id="KW-1185">Reference proteome</keyword>
<dbReference type="EMBL" id="SJPY01000003">
    <property type="protein sequence ID" value="TWU43050.1"/>
    <property type="molecule type" value="Genomic_DNA"/>
</dbReference>
<dbReference type="Proteomes" id="UP000315471">
    <property type="component" value="Unassembled WGS sequence"/>
</dbReference>
<organism evidence="6 7">
    <name type="scientific">Novipirellula aureliae</name>
    <dbReference type="NCBI Taxonomy" id="2527966"/>
    <lineage>
        <taxon>Bacteria</taxon>
        <taxon>Pseudomonadati</taxon>
        <taxon>Planctomycetota</taxon>
        <taxon>Planctomycetia</taxon>
        <taxon>Pirellulales</taxon>
        <taxon>Pirellulaceae</taxon>
        <taxon>Novipirellula</taxon>
    </lineage>
</organism>
<dbReference type="PANTHER" id="PTHR30168">
    <property type="entry name" value="PUTATIVE MEMBRANE PROTEIN YPFJ"/>
    <property type="match status" value="1"/>
</dbReference>
<gene>
    <name evidence="6" type="ORF">Q31b_20850</name>
</gene>
<keyword evidence="2 5" id="KW-0812">Transmembrane</keyword>
<protein>
    <submittedName>
        <fullName evidence="6">Putative neutral zinc metallopeptidase</fullName>
    </submittedName>
</protein>